<feature type="compositionally biased region" description="Basic and acidic residues" evidence="1">
    <location>
        <begin position="33"/>
        <end position="42"/>
    </location>
</feature>
<feature type="region of interest" description="Disordered" evidence="1">
    <location>
        <begin position="30"/>
        <end position="141"/>
    </location>
</feature>
<evidence type="ECO:0000256" key="1">
    <source>
        <dbReference type="SAM" id="MobiDB-lite"/>
    </source>
</evidence>
<accession>A0A6A6FVC5</accession>
<dbReference type="OrthoDB" id="3646243at2759"/>
<evidence type="ECO:0000313" key="2">
    <source>
        <dbReference type="EMBL" id="KAF2217373.1"/>
    </source>
</evidence>
<organism evidence="2 3">
    <name type="scientific">Cercospora zeae-maydis SCOH1-5</name>
    <dbReference type="NCBI Taxonomy" id="717836"/>
    <lineage>
        <taxon>Eukaryota</taxon>
        <taxon>Fungi</taxon>
        <taxon>Dikarya</taxon>
        <taxon>Ascomycota</taxon>
        <taxon>Pezizomycotina</taxon>
        <taxon>Dothideomycetes</taxon>
        <taxon>Dothideomycetidae</taxon>
        <taxon>Mycosphaerellales</taxon>
        <taxon>Mycosphaerellaceae</taxon>
        <taxon>Cercospora</taxon>
    </lineage>
</organism>
<evidence type="ECO:0000313" key="3">
    <source>
        <dbReference type="Proteomes" id="UP000799539"/>
    </source>
</evidence>
<feature type="compositionally biased region" description="Basic residues" evidence="1">
    <location>
        <begin position="69"/>
        <end position="78"/>
    </location>
</feature>
<proteinExistence type="predicted"/>
<gene>
    <name evidence="2" type="ORF">CERZMDRAFT_80149</name>
</gene>
<dbReference type="AlphaFoldDB" id="A0A6A6FVC5"/>
<reference evidence="2" key="1">
    <citation type="journal article" date="2020" name="Stud. Mycol.">
        <title>101 Dothideomycetes genomes: a test case for predicting lifestyles and emergence of pathogens.</title>
        <authorList>
            <person name="Haridas S."/>
            <person name="Albert R."/>
            <person name="Binder M."/>
            <person name="Bloem J."/>
            <person name="Labutti K."/>
            <person name="Salamov A."/>
            <person name="Andreopoulos B."/>
            <person name="Baker S."/>
            <person name="Barry K."/>
            <person name="Bills G."/>
            <person name="Bluhm B."/>
            <person name="Cannon C."/>
            <person name="Castanera R."/>
            <person name="Culley D."/>
            <person name="Daum C."/>
            <person name="Ezra D."/>
            <person name="Gonzalez J."/>
            <person name="Henrissat B."/>
            <person name="Kuo A."/>
            <person name="Liang C."/>
            <person name="Lipzen A."/>
            <person name="Lutzoni F."/>
            <person name="Magnuson J."/>
            <person name="Mondo S."/>
            <person name="Nolan M."/>
            <person name="Ohm R."/>
            <person name="Pangilinan J."/>
            <person name="Park H.-J."/>
            <person name="Ramirez L."/>
            <person name="Alfaro M."/>
            <person name="Sun H."/>
            <person name="Tritt A."/>
            <person name="Yoshinaga Y."/>
            <person name="Zwiers L.-H."/>
            <person name="Turgeon B."/>
            <person name="Goodwin S."/>
            <person name="Spatafora J."/>
            <person name="Crous P."/>
            <person name="Grigoriev I."/>
        </authorList>
    </citation>
    <scope>NUCLEOTIDE SEQUENCE</scope>
    <source>
        <strain evidence="2">SCOH1-5</strain>
    </source>
</reference>
<feature type="compositionally biased region" description="Basic and acidic residues" evidence="1">
    <location>
        <begin position="87"/>
        <end position="98"/>
    </location>
</feature>
<sequence length="196" mass="22238">MPFDPAIAGICATGVTKLVDTAIGEKCIHHAHRIADPREKSRSPRSRSGDSAGSAGKGGESDEQWSRKSYLRSGRHQQKAAPQSRQWYEEEARDDWSRKTYFRRKQKQQDQPARRRTAQEKCEPPAPPSSPEERRAAQAWEQRCDTFRDAKHRYVPPSSSSAAADMSWDEQRVYSDVGRAVREATRKASTGQTRPR</sequence>
<keyword evidence="3" id="KW-1185">Reference proteome</keyword>
<protein>
    <submittedName>
        <fullName evidence="2">Uncharacterized protein</fullName>
    </submittedName>
</protein>
<dbReference type="Proteomes" id="UP000799539">
    <property type="component" value="Unassembled WGS sequence"/>
</dbReference>
<feature type="compositionally biased region" description="Basic and acidic residues" evidence="1">
    <location>
        <begin position="131"/>
        <end position="141"/>
    </location>
</feature>
<dbReference type="EMBL" id="ML992662">
    <property type="protein sequence ID" value="KAF2217373.1"/>
    <property type="molecule type" value="Genomic_DNA"/>
</dbReference>
<name>A0A6A6FVC5_9PEZI</name>